<dbReference type="AlphaFoldDB" id="A0A9N8EPT1"/>
<dbReference type="EC" id="2.5.1.75" evidence="3"/>
<evidence type="ECO:0000256" key="1">
    <source>
        <dbReference type="ARBA" id="ARBA00001946"/>
    </source>
</evidence>
<evidence type="ECO:0000256" key="7">
    <source>
        <dbReference type="ARBA" id="ARBA00022840"/>
    </source>
</evidence>
<protein>
    <recommendedName>
        <fullName evidence="3">tRNA dimethylallyltransferase</fullName>
        <ecNumber evidence="3">2.5.1.75</ecNumber>
    </recommendedName>
</protein>
<dbReference type="Proteomes" id="UP001153069">
    <property type="component" value="Unassembled WGS sequence"/>
</dbReference>
<dbReference type="GO" id="GO:0052381">
    <property type="term" value="F:tRNA dimethylallyltransferase activity"/>
    <property type="evidence" value="ECO:0007669"/>
    <property type="project" value="UniProtKB-EC"/>
</dbReference>
<reference evidence="11" key="1">
    <citation type="submission" date="2020-06" db="EMBL/GenBank/DDBJ databases">
        <authorList>
            <consortium name="Plant Systems Biology data submission"/>
        </authorList>
    </citation>
    <scope>NUCLEOTIDE SEQUENCE</scope>
    <source>
        <strain evidence="11">D6</strain>
    </source>
</reference>
<dbReference type="GO" id="GO:0006400">
    <property type="term" value="P:tRNA modification"/>
    <property type="evidence" value="ECO:0007669"/>
    <property type="project" value="TreeGrafter"/>
</dbReference>
<comment type="caution">
    <text evidence="11">The sequence shown here is derived from an EMBL/GenBank/DDBJ whole genome shotgun (WGS) entry which is preliminary data.</text>
</comment>
<keyword evidence="12" id="KW-1185">Reference proteome</keyword>
<name>A0A9N8EPT1_9STRA</name>
<keyword evidence="4" id="KW-0808">Transferase</keyword>
<evidence type="ECO:0000256" key="8">
    <source>
        <dbReference type="ARBA" id="ARBA00022842"/>
    </source>
</evidence>
<dbReference type="InterPro" id="IPR027417">
    <property type="entry name" value="P-loop_NTPase"/>
</dbReference>
<organism evidence="11 12">
    <name type="scientific">Seminavis robusta</name>
    <dbReference type="NCBI Taxonomy" id="568900"/>
    <lineage>
        <taxon>Eukaryota</taxon>
        <taxon>Sar</taxon>
        <taxon>Stramenopiles</taxon>
        <taxon>Ochrophyta</taxon>
        <taxon>Bacillariophyta</taxon>
        <taxon>Bacillariophyceae</taxon>
        <taxon>Bacillariophycidae</taxon>
        <taxon>Naviculales</taxon>
        <taxon>Naviculaceae</taxon>
        <taxon>Seminavis</taxon>
    </lineage>
</organism>
<dbReference type="OrthoDB" id="775260at2759"/>
<sequence>MSSSSSSQDNDNKSKSNDKPTTTTNKNNLVVVLTGPTAVGKSDVAARICANHRGLIVSADSVQAYQGVEIGANKPTPEERRETPHMLVDVVDNQDTNYNAAEWQRDALHVIAKLLLLQTTTTNDDDETETVHKATQQRQEMINQTILDAKRLKGYPDAEPVLPVVVGGTMMYLQWLVHGRPDAAKPSPQAVQKAHEIMTPFQQQEDWDGAVQHVQSQGPIFAQRITTLCGRDWYRLRRTLEIALTVQEQQSDDNQQQQQQQQQDDLIEKLFTGQRENSLESYGYDVRCFFLCPDDRMAHTTLVDERCEAMITRGLLRETTNLQLAGQLPDMAARAIGYRQTLEYLQREGAKDDDEDAFQEYLNQFTTATRRYSKKQMQWFRKDDKFVFVPIVMEHEKATRVEAAAEAIQEMIRLPRSEYEQACFAEDSVSAKTMKDNEAQGKGMKFYQFKRYHLKPGTAELAKALEEADGCTQQIQAKRRETVNVVEG</sequence>
<dbReference type="Gene3D" id="3.40.50.300">
    <property type="entry name" value="P-loop containing nucleotide triphosphate hydrolases"/>
    <property type="match status" value="1"/>
</dbReference>
<comment type="cofactor">
    <cofactor evidence="1">
        <name>Mg(2+)</name>
        <dbReference type="ChEBI" id="CHEBI:18420"/>
    </cofactor>
</comment>
<gene>
    <name evidence="11" type="ORF">SEMRO_1510_G278660.1</name>
</gene>
<keyword evidence="7" id="KW-0067">ATP-binding</keyword>
<evidence type="ECO:0000256" key="9">
    <source>
        <dbReference type="ARBA" id="ARBA00049563"/>
    </source>
</evidence>
<evidence type="ECO:0000313" key="11">
    <source>
        <dbReference type="EMBL" id="CAB9524235.1"/>
    </source>
</evidence>
<dbReference type="GO" id="GO:0005524">
    <property type="term" value="F:ATP binding"/>
    <property type="evidence" value="ECO:0007669"/>
    <property type="project" value="UniProtKB-KW"/>
</dbReference>
<comment type="catalytic activity">
    <reaction evidence="9">
        <text>adenosine(37) in tRNA + dimethylallyl diphosphate = N(6)-dimethylallyladenosine(37) in tRNA + diphosphate</text>
        <dbReference type="Rhea" id="RHEA:26482"/>
        <dbReference type="Rhea" id="RHEA-COMP:10162"/>
        <dbReference type="Rhea" id="RHEA-COMP:10375"/>
        <dbReference type="ChEBI" id="CHEBI:33019"/>
        <dbReference type="ChEBI" id="CHEBI:57623"/>
        <dbReference type="ChEBI" id="CHEBI:74411"/>
        <dbReference type="ChEBI" id="CHEBI:74415"/>
        <dbReference type="EC" id="2.5.1.75"/>
    </reaction>
</comment>
<dbReference type="InterPro" id="IPR039657">
    <property type="entry name" value="Dimethylallyltransferase"/>
</dbReference>
<dbReference type="PANTHER" id="PTHR11088">
    <property type="entry name" value="TRNA DIMETHYLALLYLTRANSFERASE"/>
    <property type="match status" value="1"/>
</dbReference>
<evidence type="ECO:0000256" key="4">
    <source>
        <dbReference type="ARBA" id="ARBA00022679"/>
    </source>
</evidence>
<dbReference type="HAMAP" id="MF_00185">
    <property type="entry name" value="IPP_trans"/>
    <property type="match status" value="1"/>
</dbReference>
<comment type="similarity">
    <text evidence="2">Belongs to the IPP transferase family.</text>
</comment>
<proteinExistence type="inferred from homology"/>
<evidence type="ECO:0000256" key="10">
    <source>
        <dbReference type="SAM" id="MobiDB-lite"/>
    </source>
</evidence>
<evidence type="ECO:0000313" key="12">
    <source>
        <dbReference type="Proteomes" id="UP001153069"/>
    </source>
</evidence>
<keyword evidence="8" id="KW-0460">Magnesium</keyword>
<keyword evidence="6" id="KW-0547">Nucleotide-binding</keyword>
<dbReference type="EMBL" id="CAICTM010001508">
    <property type="protein sequence ID" value="CAB9524235.1"/>
    <property type="molecule type" value="Genomic_DNA"/>
</dbReference>
<dbReference type="SUPFAM" id="SSF52540">
    <property type="entry name" value="P-loop containing nucleoside triphosphate hydrolases"/>
    <property type="match status" value="1"/>
</dbReference>
<feature type="region of interest" description="Disordered" evidence="10">
    <location>
        <begin position="1"/>
        <end position="27"/>
    </location>
</feature>
<keyword evidence="5" id="KW-0819">tRNA processing</keyword>
<dbReference type="Pfam" id="PF01715">
    <property type="entry name" value="IPPT"/>
    <property type="match status" value="2"/>
</dbReference>
<dbReference type="InterPro" id="IPR018022">
    <property type="entry name" value="IPT"/>
</dbReference>
<evidence type="ECO:0000256" key="2">
    <source>
        <dbReference type="ARBA" id="ARBA00005842"/>
    </source>
</evidence>
<accession>A0A9N8EPT1</accession>
<evidence type="ECO:0000256" key="6">
    <source>
        <dbReference type="ARBA" id="ARBA00022741"/>
    </source>
</evidence>
<evidence type="ECO:0000256" key="5">
    <source>
        <dbReference type="ARBA" id="ARBA00022694"/>
    </source>
</evidence>
<dbReference type="PANTHER" id="PTHR11088:SF60">
    <property type="entry name" value="TRNA DIMETHYLALLYLTRANSFERASE"/>
    <property type="match status" value="1"/>
</dbReference>
<evidence type="ECO:0000256" key="3">
    <source>
        <dbReference type="ARBA" id="ARBA00012665"/>
    </source>
</evidence>